<evidence type="ECO:0000313" key="3">
    <source>
        <dbReference type="Proteomes" id="UP000094385"/>
    </source>
</evidence>
<organism evidence="2 3">
    <name type="scientific">Lipomyces starkeyi NRRL Y-11557</name>
    <dbReference type="NCBI Taxonomy" id="675824"/>
    <lineage>
        <taxon>Eukaryota</taxon>
        <taxon>Fungi</taxon>
        <taxon>Dikarya</taxon>
        <taxon>Ascomycota</taxon>
        <taxon>Saccharomycotina</taxon>
        <taxon>Lipomycetes</taxon>
        <taxon>Lipomycetales</taxon>
        <taxon>Lipomycetaceae</taxon>
        <taxon>Lipomyces</taxon>
    </lineage>
</organism>
<gene>
    <name evidence="2" type="ORF">LIPSTDRAFT_129441</name>
</gene>
<evidence type="ECO:0000256" key="1">
    <source>
        <dbReference type="SAM" id="Phobius"/>
    </source>
</evidence>
<keyword evidence="1" id="KW-1133">Transmembrane helix</keyword>
<proteinExistence type="predicted"/>
<keyword evidence="1" id="KW-0472">Membrane</keyword>
<name>A0A1E3QF25_LIPST</name>
<protein>
    <submittedName>
        <fullName evidence="2">Uncharacterized protein</fullName>
    </submittedName>
</protein>
<sequence length="147" mass="16372">MENFFRRHKPAASPSAWQNVDTVAPGICRLPTKGLFGSYSYFLSRFHMGSSVTKDLRTSLTVPYCRRCVYFCIVVAGGYAIFNLIADLTTSTPPTSYFDCGPSTYSRKKANTALASVMVIPDCHRRISKDFLHSPHFFVALIIVCGD</sequence>
<dbReference type="EMBL" id="KV454289">
    <property type="protein sequence ID" value="ODQ76311.1"/>
    <property type="molecule type" value="Genomic_DNA"/>
</dbReference>
<dbReference type="Proteomes" id="UP000094385">
    <property type="component" value="Unassembled WGS sequence"/>
</dbReference>
<feature type="transmembrane region" description="Helical" evidence="1">
    <location>
        <begin position="68"/>
        <end position="86"/>
    </location>
</feature>
<accession>A0A1E3QF25</accession>
<keyword evidence="1" id="KW-0812">Transmembrane</keyword>
<dbReference type="AlphaFoldDB" id="A0A1E3QF25"/>
<keyword evidence="3" id="KW-1185">Reference proteome</keyword>
<evidence type="ECO:0000313" key="2">
    <source>
        <dbReference type="EMBL" id="ODQ76311.1"/>
    </source>
</evidence>
<reference evidence="2 3" key="1">
    <citation type="journal article" date="2016" name="Proc. Natl. Acad. Sci. U.S.A.">
        <title>Comparative genomics of biotechnologically important yeasts.</title>
        <authorList>
            <person name="Riley R."/>
            <person name="Haridas S."/>
            <person name="Wolfe K.H."/>
            <person name="Lopes M.R."/>
            <person name="Hittinger C.T."/>
            <person name="Goeker M."/>
            <person name="Salamov A.A."/>
            <person name="Wisecaver J.H."/>
            <person name="Long T.M."/>
            <person name="Calvey C.H."/>
            <person name="Aerts A.L."/>
            <person name="Barry K.W."/>
            <person name="Choi C."/>
            <person name="Clum A."/>
            <person name="Coughlan A.Y."/>
            <person name="Deshpande S."/>
            <person name="Douglass A.P."/>
            <person name="Hanson S.J."/>
            <person name="Klenk H.-P."/>
            <person name="LaButti K.M."/>
            <person name="Lapidus A."/>
            <person name="Lindquist E.A."/>
            <person name="Lipzen A.M."/>
            <person name="Meier-Kolthoff J.P."/>
            <person name="Ohm R.A."/>
            <person name="Otillar R.P."/>
            <person name="Pangilinan J.L."/>
            <person name="Peng Y."/>
            <person name="Rokas A."/>
            <person name="Rosa C.A."/>
            <person name="Scheuner C."/>
            <person name="Sibirny A.A."/>
            <person name="Slot J.C."/>
            <person name="Stielow J.B."/>
            <person name="Sun H."/>
            <person name="Kurtzman C.P."/>
            <person name="Blackwell M."/>
            <person name="Grigoriev I.V."/>
            <person name="Jeffries T.W."/>
        </authorList>
    </citation>
    <scope>NUCLEOTIDE SEQUENCE [LARGE SCALE GENOMIC DNA]</scope>
    <source>
        <strain evidence="2 3">NRRL Y-11557</strain>
    </source>
</reference>